<evidence type="ECO:0000256" key="4">
    <source>
        <dbReference type="ARBA" id="ARBA00023163"/>
    </source>
</evidence>
<dbReference type="GO" id="GO:0005634">
    <property type="term" value="C:nucleus"/>
    <property type="evidence" value="ECO:0007669"/>
    <property type="project" value="UniProtKB-SubCell"/>
</dbReference>
<dbReference type="SUPFAM" id="SSF101936">
    <property type="entry name" value="DNA-binding pseudobarrel domain"/>
    <property type="match status" value="1"/>
</dbReference>
<name>A0AAW2W742_SESRA</name>
<feature type="region of interest" description="Disordered" evidence="6">
    <location>
        <begin position="1"/>
        <end position="32"/>
    </location>
</feature>
<evidence type="ECO:0000313" key="7">
    <source>
        <dbReference type="EMBL" id="KAL0437076.1"/>
    </source>
</evidence>
<keyword evidence="5" id="KW-0539">Nucleus</keyword>
<evidence type="ECO:0000256" key="3">
    <source>
        <dbReference type="ARBA" id="ARBA00023125"/>
    </source>
</evidence>
<dbReference type="AlphaFoldDB" id="A0AAW2W742"/>
<proteinExistence type="predicted"/>
<dbReference type="EMBL" id="JACGWJ010000002">
    <property type="protein sequence ID" value="KAL0437076.1"/>
    <property type="molecule type" value="Genomic_DNA"/>
</dbReference>
<keyword evidence="4" id="KW-0804">Transcription</keyword>
<comment type="caution">
    <text evidence="7">The sequence shown here is derived from an EMBL/GenBank/DDBJ whole genome shotgun (WGS) entry which is preliminary data.</text>
</comment>
<feature type="compositionally biased region" description="Low complexity" evidence="6">
    <location>
        <begin position="1"/>
        <end position="14"/>
    </location>
</feature>
<dbReference type="PANTHER" id="PTHR34269">
    <property type="entry name" value="TRANSCRIPTION FACTOR B3-DOMAIN FAMILY-RELATED"/>
    <property type="match status" value="1"/>
</dbReference>
<evidence type="ECO:0000256" key="1">
    <source>
        <dbReference type="ARBA" id="ARBA00004123"/>
    </source>
</evidence>
<dbReference type="GO" id="GO:0003677">
    <property type="term" value="F:DNA binding"/>
    <property type="evidence" value="ECO:0007669"/>
    <property type="project" value="UniProtKB-KW"/>
</dbReference>
<dbReference type="InterPro" id="IPR051442">
    <property type="entry name" value="B3_domain"/>
</dbReference>
<feature type="region of interest" description="Disordered" evidence="6">
    <location>
        <begin position="98"/>
        <end position="140"/>
    </location>
</feature>
<organism evidence="7">
    <name type="scientific">Sesamum radiatum</name>
    <name type="common">Black benniseed</name>
    <dbReference type="NCBI Taxonomy" id="300843"/>
    <lineage>
        <taxon>Eukaryota</taxon>
        <taxon>Viridiplantae</taxon>
        <taxon>Streptophyta</taxon>
        <taxon>Embryophyta</taxon>
        <taxon>Tracheophyta</taxon>
        <taxon>Spermatophyta</taxon>
        <taxon>Magnoliopsida</taxon>
        <taxon>eudicotyledons</taxon>
        <taxon>Gunneridae</taxon>
        <taxon>Pentapetalae</taxon>
        <taxon>asterids</taxon>
        <taxon>lamiids</taxon>
        <taxon>Lamiales</taxon>
        <taxon>Pedaliaceae</taxon>
        <taxon>Sesamum</taxon>
    </lineage>
</organism>
<protein>
    <submittedName>
        <fullName evidence="7">B3 domain-containing protein</fullName>
    </submittedName>
</protein>
<evidence type="ECO:0000256" key="6">
    <source>
        <dbReference type="SAM" id="MobiDB-lite"/>
    </source>
</evidence>
<accession>A0AAW2W742</accession>
<evidence type="ECO:0000256" key="2">
    <source>
        <dbReference type="ARBA" id="ARBA00023015"/>
    </source>
</evidence>
<dbReference type="PANTHER" id="PTHR34269:SF11">
    <property type="entry name" value="B3 DOMAIN PROTEIN"/>
    <property type="match status" value="1"/>
</dbReference>
<reference evidence="7" key="1">
    <citation type="submission" date="2020-06" db="EMBL/GenBank/DDBJ databases">
        <authorList>
            <person name="Li T."/>
            <person name="Hu X."/>
            <person name="Zhang T."/>
            <person name="Song X."/>
            <person name="Zhang H."/>
            <person name="Dai N."/>
            <person name="Sheng W."/>
            <person name="Hou X."/>
            <person name="Wei L."/>
        </authorList>
    </citation>
    <scope>NUCLEOTIDE SEQUENCE</scope>
    <source>
        <strain evidence="7">G02</strain>
        <tissue evidence="7">Leaf</tissue>
    </source>
</reference>
<dbReference type="Gene3D" id="2.40.330.10">
    <property type="entry name" value="DNA-binding pseudobarrel domain"/>
    <property type="match status" value="1"/>
</dbReference>
<dbReference type="CDD" id="cd10017">
    <property type="entry name" value="B3_DNA"/>
    <property type="match status" value="1"/>
</dbReference>
<keyword evidence="2" id="KW-0805">Transcription regulation</keyword>
<dbReference type="InterPro" id="IPR015300">
    <property type="entry name" value="DNA-bd_pseudobarrel_sf"/>
</dbReference>
<gene>
    <name evidence="7" type="ORF">Sradi_0415500</name>
</gene>
<keyword evidence="3" id="KW-0238">DNA-binding</keyword>
<dbReference type="InterPro" id="IPR003340">
    <property type="entry name" value="B3_DNA-bd"/>
</dbReference>
<comment type="subcellular location">
    <subcellularLocation>
        <location evidence="1">Nucleus</location>
    </subcellularLocation>
</comment>
<evidence type="ECO:0000256" key="5">
    <source>
        <dbReference type="ARBA" id="ARBA00023242"/>
    </source>
</evidence>
<reference evidence="7" key="2">
    <citation type="journal article" date="2024" name="Plant">
        <title>Genomic evolution and insights into agronomic trait innovations of Sesamum species.</title>
        <authorList>
            <person name="Miao H."/>
            <person name="Wang L."/>
            <person name="Qu L."/>
            <person name="Liu H."/>
            <person name="Sun Y."/>
            <person name="Le M."/>
            <person name="Wang Q."/>
            <person name="Wei S."/>
            <person name="Zheng Y."/>
            <person name="Lin W."/>
            <person name="Duan Y."/>
            <person name="Cao H."/>
            <person name="Xiong S."/>
            <person name="Wang X."/>
            <person name="Wei L."/>
            <person name="Li C."/>
            <person name="Ma Q."/>
            <person name="Ju M."/>
            <person name="Zhao R."/>
            <person name="Li G."/>
            <person name="Mu C."/>
            <person name="Tian Q."/>
            <person name="Mei H."/>
            <person name="Zhang T."/>
            <person name="Gao T."/>
            <person name="Zhang H."/>
        </authorList>
    </citation>
    <scope>NUCLEOTIDE SEQUENCE</scope>
    <source>
        <strain evidence="7">G02</strain>
    </source>
</reference>
<sequence length="255" mass="28864">MAPSSSCSISTLSDSAKHSSVSSTPTTTTTTTTTTLHQHIMIFGASIKKDEFKNVQNHVEKEEGGFYFMRTTSVVLANGKRKIPQFIDFFASDKTKADQQPAIKKRKRTAVRPRYPPPTTDLDLSIGRGNWQQPAAAPADDEDQWKIKKVLKKSDVDGSSRLLLGRLLVQEHILPHLLMGNDMGEQGVEIKVWDVDTGSEHMLLLKLWKSNSFVFVKNWTSDFVKRRELEEKDEIGLQWNHHNSRLDFTVLKKGN</sequence>